<dbReference type="InterPro" id="IPR047160">
    <property type="entry name" value="GP183-like"/>
</dbReference>
<feature type="domain" description="G-protein coupled receptors family 1 profile" evidence="14">
    <location>
        <begin position="43"/>
        <end position="293"/>
    </location>
</feature>
<keyword evidence="4 13" id="KW-1133">Transmembrane helix</keyword>
<keyword evidence="7 16" id="KW-0675">Receptor</keyword>
<evidence type="ECO:0000256" key="1">
    <source>
        <dbReference type="ARBA" id="ARBA00004651"/>
    </source>
</evidence>
<dbReference type="RefSeq" id="XP_004629725.2">
    <property type="nucleotide sequence ID" value="XM_004629668.2"/>
</dbReference>
<feature type="transmembrane region" description="Helical" evidence="13">
    <location>
        <begin position="238"/>
        <end position="258"/>
    </location>
</feature>
<dbReference type="AlphaFoldDB" id="A0A6P6EA83"/>
<evidence type="ECO:0000256" key="8">
    <source>
        <dbReference type="ARBA" id="ARBA00023180"/>
    </source>
</evidence>
<evidence type="ECO:0000256" key="6">
    <source>
        <dbReference type="ARBA" id="ARBA00023136"/>
    </source>
</evidence>
<protein>
    <recommendedName>
        <fullName evidence="11">Probable G-protein coupled receptor 141</fullName>
    </recommendedName>
    <alternativeName>
        <fullName evidence="12">G-protein coupled receptor PGR13</fullName>
    </alternativeName>
</protein>
<evidence type="ECO:0000313" key="15">
    <source>
        <dbReference type="Proteomes" id="UP000515203"/>
    </source>
</evidence>
<keyword evidence="8" id="KW-0325">Glycoprotein</keyword>
<comment type="function">
    <text evidence="10">Orphan receptor.</text>
</comment>
<feature type="transmembrane region" description="Helical" evidence="13">
    <location>
        <begin position="107"/>
        <end position="128"/>
    </location>
</feature>
<evidence type="ECO:0000256" key="7">
    <source>
        <dbReference type="ARBA" id="ARBA00023170"/>
    </source>
</evidence>
<dbReference type="RefSeq" id="XP_023569260.1">
    <property type="nucleotide sequence ID" value="XM_023713492.1"/>
</dbReference>
<feature type="transmembrane region" description="Helical" evidence="13">
    <location>
        <begin position="33"/>
        <end position="53"/>
    </location>
</feature>
<dbReference type="RefSeq" id="XP_023569262.1">
    <property type="nucleotide sequence ID" value="XM_023713494.1"/>
</dbReference>
<feature type="transmembrane region" description="Helical" evidence="13">
    <location>
        <begin position="190"/>
        <end position="217"/>
    </location>
</feature>
<name>A0A6P6EA83_OCTDE</name>
<keyword evidence="3 13" id="KW-0812">Transmembrane</keyword>
<dbReference type="FunFam" id="1.20.1070.10:FF:000250">
    <property type="entry name" value="probable G-protein coupled receptor 141"/>
    <property type="match status" value="1"/>
</dbReference>
<keyword evidence="15" id="KW-1185">Reference proteome</keyword>
<dbReference type="PANTHER" id="PTHR24237">
    <property type="entry name" value="G-PROTEIN COUPLED RECEPTOR"/>
    <property type="match status" value="1"/>
</dbReference>
<dbReference type="Proteomes" id="UP000515203">
    <property type="component" value="Unplaced"/>
</dbReference>
<dbReference type="InterPro" id="IPR017452">
    <property type="entry name" value="GPCR_Rhodpsn_7TM"/>
</dbReference>
<dbReference type="OrthoDB" id="9947118at2759"/>
<keyword evidence="2" id="KW-1003">Cell membrane</keyword>
<comment type="subcellular location">
    <subcellularLocation>
        <location evidence="1">Cell membrane</location>
        <topology evidence="1">Multi-pass membrane protein</topology>
    </subcellularLocation>
</comment>
<organism evidence="15 18">
    <name type="scientific">Octodon degus</name>
    <name type="common">Degu</name>
    <name type="synonym">Sciurus degus</name>
    <dbReference type="NCBI Taxonomy" id="10160"/>
    <lineage>
        <taxon>Eukaryota</taxon>
        <taxon>Metazoa</taxon>
        <taxon>Chordata</taxon>
        <taxon>Craniata</taxon>
        <taxon>Vertebrata</taxon>
        <taxon>Euteleostomi</taxon>
        <taxon>Mammalia</taxon>
        <taxon>Eutheria</taxon>
        <taxon>Euarchontoglires</taxon>
        <taxon>Glires</taxon>
        <taxon>Rodentia</taxon>
        <taxon>Hystricomorpha</taxon>
        <taxon>Octodontidae</taxon>
        <taxon>Octodon</taxon>
    </lineage>
</organism>
<evidence type="ECO:0000256" key="11">
    <source>
        <dbReference type="ARBA" id="ARBA00068715"/>
    </source>
</evidence>
<dbReference type="GeneID" id="101582025"/>
<evidence type="ECO:0000313" key="16">
    <source>
        <dbReference type="RefSeq" id="XP_004629725.2"/>
    </source>
</evidence>
<evidence type="ECO:0000256" key="3">
    <source>
        <dbReference type="ARBA" id="ARBA00022692"/>
    </source>
</evidence>
<evidence type="ECO:0000313" key="19">
    <source>
        <dbReference type="RefSeq" id="XP_023569261.1"/>
    </source>
</evidence>
<evidence type="ECO:0000256" key="9">
    <source>
        <dbReference type="ARBA" id="ARBA00023224"/>
    </source>
</evidence>
<dbReference type="PROSITE" id="PS50262">
    <property type="entry name" value="G_PROTEIN_RECEP_F1_2"/>
    <property type="match status" value="1"/>
</dbReference>
<dbReference type="Gene3D" id="1.20.1070.10">
    <property type="entry name" value="Rhodopsin 7-helix transmembrane proteins"/>
    <property type="match status" value="1"/>
</dbReference>
<sequence>MGKLKGDVSRMADNNVSRNSSCDPILTPHLTRLYFVVLVGGLLGLTSILFLLAKMNTRSVTTTAVINLVVVHGVFLLTVPFRLSYLIQGKWSFGLLFCRLVSAMLHIHMYLTFLFYVVILVIRYLIFFKRKDKVEFYRKLHAVAASAAMWLLVVVIVVPVIFSHYGNKGDYNDQHCFKFHKELVYPYVQVINYMIVILFIAVAVMLLVLQVCIIVSMMRKLHHSFLSHQEFWAQLKNLFFIGIILTCFLPYQFFRLYYLHVVAQSKVCNDSLIFYNEIFLSVTAISCCDLLLFVLGGSHWFKQKIIEVWNCLWRH</sequence>
<dbReference type="PANTHER" id="PTHR24237:SF35">
    <property type="entry name" value="G-PROTEIN COUPLED RECEPTOR 141-RELATED"/>
    <property type="match status" value="1"/>
</dbReference>
<dbReference type="SUPFAM" id="SSF81321">
    <property type="entry name" value="Family A G protein-coupled receptor-like"/>
    <property type="match status" value="1"/>
</dbReference>
<dbReference type="GO" id="GO:0004930">
    <property type="term" value="F:G protein-coupled receptor activity"/>
    <property type="evidence" value="ECO:0007669"/>
    <property type="project" value="UniProtKB-KW"/>
</dbReference>
<gene>
    <name evidence="16 17 18 19 20" type="primary">LOC101582025</name>
</gene>
<reference evidence="16 17" key="1">
    <citation type="submission" date="2025-04" db="UniProtKB">
        <authorList>
            <consortium name="RefSeq"/>
        </authorList>
    </citation>
    <scope>IDENTIFICATION</scope>
</reference>
<dbReference type="GO" id="GO:0005886">
    <property type="term" value="C:plasma membrane"/>
    <property type="evidence" value="ECO:0007669"/>
    <property type="project" value="UniProtKB-SubCell"/>
</dbReference>
<evidence type="ECO:0000313" key="17">
    <source>
        <dbReference type="RefSeq" id="XP_023569259.1"/>
    </source>
</evidence>
<keyword evidence="5" id="KW-0297">G-protein coupled receptor</keyword>
<evidence type="ECO:0000313" key="20">
    <source>
        <dbReference type="RefSeq" id="XP_023569262.1"/>
    </source>
</evidence>
<evidence type="ECO:0000256" key="5">
    <source>
        <dbReference type="ARBA" id="ARBA00023040"/>
    </source>
</evidence>
<feature type="transmembrane region" description="Helical" evidence="13">
    <location>
        <begin position="140"/>
        <end position="162"/>
    </location>
</feature>
<dbReference type="InterPro" id="IPR000276">
    <property type="entry name" value="GPCR_Rhodpsn"/>
</dbReference>
<dbReference type="Pfam" id="PF00001">
    <property type="entry name" value="7tm_1"/>
    <property type="match status" value="1"/>
</dbReference>
<dbReference type="RefSeq" id="XP_023569259.1">
    <property type="nucleotide sequence ID" value="XM_023713491.1"/>
</dbReference>
<evidence type="ECO:0000256" key="4">
    <source>
        <dbReference type="ARBA" id="ARBA00022989"/>
    </source>
</evidence>
<feature type="transmembrane region" description="Helical" evidence="13">
    <location>
        <begin position="65"/>
        <end position="87"/>
    </location>
</feature>
<evidence type="ECO:0000256" key="10">
    <source>
        <dbReference type="ARBA" id="ARBA00035627"/>
    </source>
</evidence>
<evidence type="ECO:0000256" key="12">
    <source>
        <dbReference type="ARBA" id="ARBA00078373"/>
    </source>
</evidence>
<evidence type="ECO:0000313" key="18">
    <source>
        <dbReference type="RefSeq" id="XP_023569260.1"/>
    </source>
</evidence>
<keyword evidence="6 13" id="KW-0472">Membrane</keyword>
<dbReference type="RefSeq" id="XP_023569261.1">
    <property type="nucleotide sequence ID" value="XM_023713493.1"/>
</dbReference>
<proteinExistence type="predicted"/>
<evidence type="ECO:0000256" key="2">
    <source>
        <dbReference type="ARBA" id="ARBA00022475"/>
    </source>
</evidence>
<feature type="transmembrane region" description="Helical" evidence="13">
    <location>
        <begin position="278"/>
        <end position="296"/>
    </location>
</feature>
<accession>A0A6P6EA83</accession>
<keyword evidence="9" id="KW-0807">Transducer</keyword>
<evidence type="ECO:0000256" key="13">
    <source>
        <dbReference type="SAM" id="Phobius"/>
    </source>
</evidence>
<evidence type="ECO:0000259" key="14">
    <source>
        <dbReference type="PROSITE" id="PS50262"/>
    </source>
</evidence>
<dbReference type="GO" id="GO:0008142">
    <property type="term" value="F:oxysterol binding"/>
    <property type="evidence" value="ECO:0007669"/>
    <property type="project" value="InterPro"/>
</dbReference>